<accession>A0A1I7X5T7</accession>
<reference evidence="2" key="1">
    <citation type="submission" date="2016-11" db="UniProtKB">
        <authorList>
            <consortium name="WormBaseParasite"/>
        </authorList>
    </citation>
    <scope>IDENTIFICATION</scope>
</reference>
<organism evidence="1 2">
    <name type="scientific">Heterorhabditis bacteriophora</name>
    <name type="common">Entomopathogenic nematode worm</name>
    <dbReference type="NCBI Taxonomy" id="37862"/>
    <lineage>
        <taxon>Eukaryota</taxon>
        <taxon>Metazoa</taxon>
        <taxon>Ecdysozoa</taxon>
        <taxon>Nematoda</taxon>
        <taxon>Chromadorea</taxon>
        <taxon>Rhabditida</taxon>
        <taxon>Rhabditina</taxon>
        <taxon>Rhabditomorpha</taxon>
        <taxon>Strongyloidea</taxon>
        <taxon>Heterorhabditidae</taxon>
        <taxon>Heterorhabditis</taxon>
    </lineage>
</organism>
<protein>
    <submittedName>
        <fullName evidence="2">Dirigent protein</fullName>
    </submittedName>
</protein>
<keyword evidence="1" id="KW-1185">Reference proteome</keyword>
<sequence>MNLSGWGNLVITKAGPPRGGTAEREYHGAGVAIGSRTSVADGLLKLKRTAFVFNVGPTSSTTLVDPNTVGHGKESDSSMHFMCCSAQFYLRSDDC</sequence>
<dbReference type="WBParaSite" id="Hba_12831">
    <property type="protein sequence ID" value="Hba_12831"/>
    <property type="gene ID" value="Hba_12831"/>
</dbReference>
<evidence type="ECO:0000313" key="2">
    <source>
        <dbReference type="WBParaSite" id="Hba_12831"/>
    </source>
</evidence>
<evidence type="ECO:0000313" key="1">
    <source>
        <dbReference type="Proteomes" id="UP000095283"/>
    </source>
</evidence>
<dbReference type="Proteomes" id="UP000095283">
    <property type="component" value="Unplaced"/>
</dbReference>
<dbReference type="AlphaFoldDB" id="A0A1I7X5T7"/>
<name>A0A1I7X5T7_HETBA</name>
<proteinExistence type="predicted"/>